<comment type="cofactor">
    <cofactor evidence="2">
        <name>Zn(2+)</name>
        <dbReference type="ChEBI" id="CHEBI:29105"/>
    </cofactor>
</comment>
<feature type="domain" description="tRNase Z endonuclease" evidence="12">
    <location>
        <begin position="15"/>
        <end position="77"/>
    </location>
</feature>
<reference evidence="13 14" key="1">
    <citation type="submission" date="2024-07" db="EMBL/GenBank/DDBJ databases">
        <title>Section-level genome sequencing and comparative genomics of Aspergillus sections Usti and Cavernicolus.</title>
        <authorList>
            <consortium name="Lawrence Berkeley National Laboratory"/>
            <person name="Nybo J.L."/>
            <person name="Vesth T.C."/>
            <person name="Theobald S."/>
            <person name="Frisvad J.C."/>
            <person name="Larsen T.O."/>
            <person name="Kjaerboelling I."/>
            <person name="Rothschild-Mancinelli K."/>
            <person name="Lyhne E.K."/>
            <person name="Kogle M.E."/>
            <person name="Barry K."/>
            <person name="Clum A."/>
            <person name="Na H."/>
            <person name="Ledsgaard L."/>
            <person name="Lin J."/>
            <person name="Lipzen A."/>
            <person name="Kuo A."/>
            <person name="Riley R."/>
            <person name="Mondo S."/>
            <person name="Labutti K."/>
            <person name="Haridas S."/>
            <person name="Pangalinan J."/>
            <person name="Salamov A.A."/>
            <person name="Simmons B.A."/>
            <person name="Magnuson J.K."/>
            <person name="Chen J."/>
            <person name="Drula E."/>
            <person name="Henrissat B."/>
            <person name="Wiebenga A."/>
            <person name="Lubbers R.J."/>
            <person name="Gomes A.C."/>
            <person name="Makela M.R."/>
            <person name="Stajich J."/>
            <person name="Grigoriev I.V."/>
            <person name="Mortensen U.H."/>
            <person name="De Vries R.P."/>
            <person name="Baker S.E."/>
            <person name="Andersen M.R."/>
        </authorList>
    </citation>
    <scope>NUCLEOTIDE SEQUENCE [LARGE SCALE GENOMIC DNA]</scope>
    <source>
        <strain evidence="13 14">CBS 123904</strain>
    </source>
</reference>
<name>A0ABR4KM73_9EURO</name>
<evidence type="ECO:0000313" key="14">
    <source>
        <dbReference type="Proteomes" id="UP001610446"/>
    </source>
</evidence>
<dbReference type="EMBL" id="JBFXLU010000020">
    <property type="protein sequence ID" value="KAL2853370.1"/>
    <property type="molecule type" value="Genomic_DNA"/>
</dbReference>
<evidence type="ECO:0000256" key="7">
    <source>
        <dbReference type="ARBA" id="ARBA00022723"/>
    </source>
</evidence>
<feature type="compositionally biased region" description="Low complexity" evidence="11">
    <location>
        <begin position="988"/>
        <end position="1005"/>
    </location>
</feature>
<keyword evidence="7" id="KW-0479">Metal-binding</keyword>
<comment type="catalytic activity">
    <reaction evidence="1">
        <text>Endonucleolytic cleavage of RNA, removing extra 3' nucleotides from tRNA precursor, generating 3' termini of tRNAs. A 3'-hydroxy group is left at the tRNA terminus and a 5'-phosphoryl group is left at the trailer molecule.</text>
        <dbReference type="EC" id="3.1.26.11"/>
    </reaction>
</comment>
<evidence type="ECO:0000256" key="6">
    <source>
        <dbReference type="ARBA" id="ARBA00022722"/>
    </source>
</evidence>
<evidence type="ECO:0000256" key="11">
    <source>
        <dbReference type="SAM" id="MobiDB-lite"/>
    </source>
</evidence>
<keyword evidence="14" id="KW-1185">Reference proteome</keyword>
<evidence type="ECO:0000256" key="3">
    <source>
        <dbReference type="ARBA" id="ARBA00007823"/>
    </source>
</evidence>
<protein>
    <recommendedName>
        <fullName evidence="4">ribonuclease Z</fullName>
        <ecNumber evidence="4">3.1.26.11</ecNumber>
    </recommendedName>
</protein>
<comment type="similarity">
    <text evidence="3">Belongs to the RNase Z family.</text>
</comment>
<dbReference type="PANTHER" id="PTHR12553">
    <property type="entry name" value="ZINC PHOSPHODIESTERASE ELAC PROTEIN 2"/>
    <property type="match status" value="1"/>
</dbReference>
<dbReference type="InterPro" id="IPR027794">
    <property type="entry name" value="tRNase_Z_dom"/>
</dbReference>
<accession>A0ABR4KM73</accession>
<dbReference type="InterPro" id="IPR036866">
    <property type="entry name" value="RibonucZ/Hydroxyglut_hydro"/>
</dbReference>
<keyword evidence="10" id="KW-0862">Zinc</keyword>
<dbReference type="CDD" id="cd07718">
    <property type="entry name" value="RNaseZ_ELAC1_ELAC2-C-term-like_MBL-fold"/>
    <property type="match status" value="1"/>
</dbReference>
<evidence type="ECO:0000259" key="12">
    <source>
        <dbReference type="Pfam" id="PF13691"/>
    </source>
</evidence>
<dbReference type="Pfam" id="PF13691">
    <property type="entry name" value="Lactamase_B_4"/>
    <property type="match status" value="1"/>
</dbReference>
<feature type="region of interest" description="Disordered" evidence="11">
    <location>
        <begin position="468"/>
        <end position="492"/>
    </location>
</feature>
<keyword evidence="8" id="KW-0255">Endonuclease</keyword>
<gene>
    <name evidence="13" type="ORF">BJY01DRAFT_206931</name>
</gene>
<comment type="caution">
    <text evidence="13">The sequence shown here is derived from an EMBL/GenBank/DDBJ whole genome shotgun (WGS) entry which is preliminary data.</text>
</comment>
<dbReference type="EC" id="3.1.26.11" evidence="4"/>
<dbReference type="PANTHER" id="PTHR12553:SF49">
    <property type="entry name" value="ZINC PHOSPHODIESTERASE ELAC PROTEIN 2"/>
    <property type="match status" value="1"/>
</dbReference>
<evidence type="ECO:0000256" key="2">
    <source>
        <dbReference type="ARBA" id="ARBA00001947"/>
    </source>
</evidence>
<dbReference type="SUPFAM" id="SSF56281">
    <property type="entry name" value="Metallo-hydrolase/oxidoreductase"/>
    <property type="match status" value="2"/>
</dbReference>
<evidence type="ECO:0000313" key="13">
    <source>
        <dbReference type="EMBL" id="KAL2853370.1"/>
    </source>
</evidence>
<evidence type="ECO:0000256" key="8">
    <source>
        <dbReference type="ARBA" id="ARBA00022759"/>
    </source>
</evidence>
<dbReference type="Gene3D" id="3.60.15.10">
    <property type="entry name" value="Ribonuclease Z/Hydroxyacylglutathione hydrolase-like"/>
    <property type="match status" value="2"/>
</dbReference>
<feature type="region of interest" description="Disordered" evidence="11">
    <location>
        <begin position="869"/>
        <end position="888"/>
    </location>
</feature>
<organism evidence="13 14">
    <name type="scientific">Aspergillus pseudoustus</name>
    <dbReference type="NCBI Taxonomy" id="1810923"/>
    <lineage>
        <taxon>Eukaryota</taxon>
        <taxon>Fungi</taxon>
        <taxon>Dikarya</taxon>
        <taxon>Ascomycota</taxon>
        <taxon>Pezizomycotina</taxon>
        <taxon>Eurotiomycetes</taxon>
        <taxon>Eurotiomycetidae</taxon>
        <taxon>Eurotiales</taxon>
        <taxon>Aspergillaceae</taxon>
        <taxon>Aspergillus</taxon>
        <taxon>Aspergillus subgen. Nidulantes</taxon>
    </lineage>
</organism>
<keyword evidence="5" id="KW-0819">tRNA processing</keyword>
<evidence type="ECO:0000256" key="9">
    <source>
        <dbReference type="ARBA" id="ARBA00022801"/>
    </source>
</evidence>
<evidence type="ECO:0000256" key="4">
    <source>
        <dbReference type="ARBA" id="ARBA00012477"/>
    </source>
</evidence>
<dbReference type="InterPro" id="IPR047151">
    <property type="entry name" value="RNZ2-like"/>
</dbReference>
<feature type="region of interest" description="Disordered" evidence="11">
    <location>
        <begin position="951"/>
        <end position="1038"/>
    </location>
</feature>
<evidence type="ECO:0000256" key="5">
    <source>
        <dbReference type="ARBA" id="ARBA00022694"/>
    </source>
</evidence>
<keyword evidence="9" id="KW-0378">Hydrolase</keyword>
<evidence type="ECO:0000256" key="10">
    <source>
        <dbReference type="ARBA" id="ARBA00022833"/>
    </source>
</evidence>
<feature type="compositionally biased region" description="Polar residues" evidence="11">
    <location>
        <begin position="476"/>
        <end position="485"/>
    </location>
</feature>
<feature type="compositionally biased region" description="Basic and acidic residues" evidence="11">
    <location>
        <begin position="951"/>
        <end position="965"/>
    </location>
</feature>
<sequence>MTAFVATLPMKSYYQILTTPTADTPGTTVLVHFDSRRYLFGQISEGTQRACNENGVKTVNVSDMFLTGRMDWTNTGGLFGMILTLADSIANASAAREERVQEKKARILRRGEEYKPREGDPDGLQTLTIHGPKNLTHTLATARKFIFRRGLPLYTKEYSTENTYNSAKKGKGQTEQSIQPTYTDRYINVWAMPVSPKPFTPPSSPRKRSLDDFQETQPIPLNALDEDQIKRQSVVADMFNSSWSLDALVETRLADVKMPAQLFVRNPETKDLEKYHGPVPGSGVRLPDIKVFVRTPWPGATVEDIPLTKPNHESLCYIIKAQDVRGKFDAAKAFALNVEKGPKFGQLSDGRSVTSMDGKVVTPDMVLGPTRLGKGLAIIELPTPDYVDGLVDRPEWASSSVIQNLEAFIWIVGPGVWGHSRLQEFVAKMGKSKHIVSNKAFCPNYLAMQSSAGTTIRMARLRPENYLIPVHDNRSKSPQPQSLSKAENRKGPEVLPAEPGLIVDMQPNFAINHSQVVPRLNTSRVLQQMPKAAMTRAGIISKRLEKQGEQEKLRQFLKDLPSPDAEIITLGTGSSLPSKYRNVSSTLLYVPGQGYYLFDCGEGTLGQLKRAFTPEKLQDVLHNLRLVWISHLHADHHLGTASLLKAWYQANYPGGVPSSNAIEKDIVKILRDKRLFVVSEPGMIHWLEEYASVEDFGFAKLTPLSAFPYQEYDQIKTAFQYRHCAANGNYPGRGSAGAKPQITHLQLGDNGTAPNLTRLLGQATGLSDLRTTFVSHCNGAMAVSLVFPNGFKVSFSGDCRPSPSFAMIGKDSTVLIHEATFNDDMRGSAIAKKHSTVGEAIEVGRQMRARSILLTHFSQRYQKVGITPMQRSREVEQNPAETSQQEDLASEDLMKASTEADEPPPAVVPIVRAYDHMRVRVGDMFTLAEYTPATDRLFMTIERMNEELAAQKREQMEKELAESAKKKGKKGEKKQKAQEESNSLPQRSASPPKSPTNSPKSPKSSKAPKRPSWDDSDSESGWTASEDEVPKVASSSAP</sequence>
<evidence type="ECO:0000256" key="1">
    <source>
        <dbReference type="ARBA" id="ARBA00000402"/>
    </source>
</evidence>
<keyword evidence="6" id="KW-0540">Nuclease</keyword>
<dbReference type="Proteomes" id="UP001610446">
    <property type="component" value="Unassembled WGS sequence"/>
</dbReference>
<proteinExistence type="inferred from homology"/>